<dbReference type="EMBL" id="CP002018">
    <property type="protein sequence ID" value="AEM40253.1"/>
    <property type="molecule type" value="Genomic_DNA"/>
</dbReference>
<name>F9YA80_KETVW</name>
<reference evidence="1 2" key="1">
    <citation type="journal article" date="2011" name="J. Bacteriol.">
        <title>Complete genome sequence of the industrial strain Ketogulonicigenium vulgare WSH-001.</title>
        <authorList>
            <person name="Liu L."/>
            <person name="Li Y."/>
            <person name="Zhang J."/>
            <person name="Zhou Z."/>
            <person name="Liu J."/>
            <person name="Li X."/>
            <person name="Zhou J."/>
            <person name="Du G."/>
            <person name="Wang L."/>
            <person name="Chen J."/>
        </authorList>
    </citation>
    <scope>NUCLEOTIDE SEQUENCE [LARGE SCALE GENOMIC DNA]</scope>
    <source>
        <strain evidence="1 2">WSH-001</strain>
    </source>
</reference>
<protein>
    <submittedName>
        <fullName evidence="1">Uncharacterized protein</fullName>
    </submittedName>
</protein>
<evidence type="ECO:0000313" key="2">
    <source>
        <dbReference type="Proteomes" id="UP000000692"/>
    </source>
</evidence>
<accession>F9YA80</accession>
<gene>
    <name evidence="1" type="ordered locus">KVU_0414</name>
</gene>
<dbReference type="HOGENOM" id="CLU_1076798_0_0_5"/>
<dbReference type="KEGG" id="kvl:KVU_0414"/>
<sequence>MGVGQIDDMDVIAHASAIGRVIIIAKHRQLFTAARGHLCQERHQIVRNADRVLANRATRVGADGVEIAQEDRSAPRRRLGPGRQQLFGREFGLAVDIGRGQRVVFGHRQELRLAINRGRGGEHDLIAARRLHRADQRQRAGHVHIIIIDGARAAFAHGLQPGKVDDRIGTERNRHSRQRSRVANIDIMRLDMAVGDRAHAVQRDGRAVRIAVDNAGLIAHRRQFDQCMAADITGPACHKNAHKISPENRLCRCSNDTM</sequence>
<proteinExistence type="predicted"/>
<evidence type="ECO:0000313" key="1">
    <source>
        <dbReference type="EMBL" id="AEM40253.1"/>
    </source>
</evidence>
<dbReference type="Proteomes" id="UP000000692">
    <property type="component" value="Chromosome"/>
</dbReference>
<organism evidence="1 2">
    <name type="scientific">Ketogulonicigenium vulgare (strain WSH-001)</name>
    <dbReference type="NCBI Taxonomy" id="759362"/>
    <lineage>
        <taxon>Bacteria</taxon>
        <taxon>Pseudomonadati</taxon>
        <taxon>Pseudomonadota</taxon>
        <taxon>Alphaproteobacteria</taxon>
        <taxon>Rhodobacterales</taxon>
        <taxon>Roseobacteraceae</taxon>
        <taxon>Ketogulonicigenium</taxon>
    </lineage>
</organism>
<keyword evidence="2" id="KW-1185">Reference proteome</keyword>
<dbReference type="AlphaFoldDB" id="F9YA80"/>